<organism evidence="2 3">
    <name type="scientific">Parahalioglobus pacificus</name>
    <dbReference type="NCBI Taxonomy" id="930806"/>
    <lineage>
        <taxon>Bacteria</taxon>
        <taxon>Pseudomonadati</taxon>
        <taxon>Pseudomonadota</taxon>
        <taxon>Gammaproteobacteria</taxon>
        <taxon>Cellvibrionales</taxon>
        <taxon>Halieaceae</taxon>
        <taxon>Parahalioglobus</taxon>
    </lineage>
</organism>
<evidence type="ECO:0000256" key="1">
    <source>
        <dbReference type="SAM" id="Phobius"/>
    </source>
</evidence>
<evidence type="ECO:0000313" key="2">
    <source>
        <dbReference type="EMBL" id="GHD30957.1"/>
    </source>
</evidence>
<keyword evidence="1" id="KW-0812">Transmembrane</keyword>
<keyword evidence="1" id="KW-0472">Membrane</keyword>
<dbReference type="RefSeq" id="WP_229802611.1">
    <property type="nucleotide sequence ID" value="NZ_BMYM01000001.1"/>
</dbReference>
<name>A0A919CJM8_9GAMM</name>
<sequence>MLAEKKPVPRWFIVTAALAVVWNLLGVAAFVMQISMTPEMIAELPEAQQALLESMPQWVLIAFAIAVFGGVLGALGLVLRKVWSLLFLWLSLFAVLAQQSYTFLMSDTLQVMGVQAAVMPALVTIIAVALVMIARNANTRHWLS</sequence>
<reference evidence="2" key="2">
    <citation type="submission" date="2020-09" db="EMBL/GenBank/DDBJ databases">
        <authorList>
            <person name="Sun Q."/>
            <person name="Kim S."/>
        </authorList>
    </citation>
    <scope>NUCLEOTIDE SEQUENCE</scope>
    <source>
        <strain evidence="2">KCTC 23430</strain>
    </source>
</reference>
<keyword evidence="3" id="KW-1185">Reference proteome</keyword>
<feature type="transmembrane region" description="Helical" evidence="1">
    <location>
        <begin position="55"/>
        <end position="79"/>
    </location>
</feature>
<evidence type="ECO:0000313" key="3">
    <source>
        <dbReference type="Proteomes" id="UP000644693"/>
    </source>
</evidence>
<feature type="transmembrane region" description="Helical" evidence="1">
    <location>
        <begin position="116"/>
        <end position="134"/>
    </location>
</feature>
<dbReference type="Proteomes" id="UP000644693">
    <property type="component" value="Unassembled WGS sequence"/>
</dbReference>
<comment type="caution">
    <text evidence="2">The sequence shown here is derived from an EMBL/GenBank/DDBJ whole genome shotgun (WGS) entry which is preliminary data.</text>
</comment>
<accession>A0A919CJM8</accession>
<evidence type="ECO:0008006" key="4">
    <source>
        <dbReference type="Google" id="ProtNLM"/>
    </source>
</evidence>
<reference evidence="2" key="1">
    <citation type="journal article" date="2014" name="Int. J. Syst. Evol. Microbiol.">
        <title>Complete genome sequence of Corynebacterium casei LMG S-19264T (=DSM 44701T), isolated from a smear-ripened cheese.</title>
        <authorList>
            <consortium name="US DOE Joint Genome Institute (JGI-PGF)"/>
            <person name="Walter F."/>
            <person name="Albersmeier A."/>
            <person name="Kalinowski J."/>
            <person name="Ruckert C."/>
        </authorList>
    </citation>
    <scope>NUCLEOTIDE SEQUENCE</scope>
    <source>
        <strain evidence="2">KCTC 23430</strain>
    </source>
</reference>
<feature type="transmembrane region" description="Helical" evidence="1">
    <location>
        <begin position="86"/>
        <end position="104"/>
    </location>
</feature>
<gene>
    <name evidence="2" type="ORF">GCM10007053_13360</name>
</gene>
<keyword evidence="1" id="KW-1133">Transmembrane helix</keyword>
<dbReference type="AlphaFoldDB" id="A0A919CJM8"/>
<dbReference type="EMBL" id="BMYM01000001">
    <property type="protein sequence ID" value="GHD30957.1"/>
    <property type="molecule type" value="Genomic_DNA"/>
</dbReference>
<protein>
    <recommendedName>
        <fullName evidence="4">Sugar transporter</fullName>
    </recommendedName>
</protein>
<proteinExistence type="predicted"/>
<feature type="transmembrane region" description="Helical" evidence="1">
    <location>
        <begin position="12"/>
        <end position="35"/>
    </location>
</feature>